<proteinExistence type="predicted"/>
<evidence type="ECO:0000313" key="1">
    <source>
        <dbReference type="EMBL" id="OWZ19810.1"/>
    </source>
</evidence>
<evidence type="ECO:0008006" key="3">
    <source>
        <dbReference type="Google" id="ProtNLM"/>
    </source>
</evidence>
<evidence type="ECO:0000313" key="2">
    <source>
        <dbReference type="Proteomes" id="UP000198211"/>
    </source>
</evidence>
<name>A0A225WS77_9STRA</name>
<accession>A0A225WS77</accession>
<protein>
    <recommendedName>
        <fullName evidence="3">DDE Tnp4 domain-containing protein</fullName>
    </recommendedName>
</protein>
<dbReference type="AlphaFoldDB" id="A0A225WS77"/>
<organism evidence="1 2">
    <name type="scientific">Phytophthora megakarya</name>
    <dbReference type="NCBI Taxonomy" id="4795"/>
    <lineage>
        <taxon>Eukaryota</taxon>
        <taxon>Sar</taxon>
        <taxon>Stramenopiles</taxon>
        <taxon>Oomycota</taxon>
        <taxon>Peronosporomycetes</taxon>
        <taxon>Peronosporales</taxon>
        <taxon>Peronosporaceae</taxon>
        <taxon>Phytophthora</taxon>
    </lineage>
</organism>
<gene>
    <name evidence="1" type="ORF">PHMEG_0005886</name>
</gene>
<comment type="caution">
    <text evidence="1">The sequence shown here is derived from an EMBL/GenBank/DDBJ whole genome shotgun (WGS) entry which is preliminary data.</text>
</comment>
<reference evidence="2" key="1">
    <citation type="submission" date="2017-03" db="EMBL/GenBank/DDBJ databases">
        <title>Phytopthora megakarya and P. palmivora, two closely related causual agents of cacao black pod achieved similar genome size and gene model numbers by different mechanisms.</title>
        <authorList>
            <person name="Ali S."/>
            <person name="Shao J."/>
            <person name="Larry D.J."/>
            <person name="Kronmiller B."/>
            <person name="Shen D."/>
            <person name="Strem M.D."/>
            <person name="Melnick R.L."/>
            <person name="Guiltinan M.J."/>
            <person name="Tyler B.M."/>
            <person name="Meinhardt L.W."/>
            <person name="Bailey B.A."/>
        </authorList>
    </citation>
    <scope>NUCLEOTIDE SEQUENCE [LARGE SCALE GENOMIC DNA]</scope>
    <source>
        <strain evidence="2">zdho120</strain>
    </source>
</reference>
<keyword evidence="2" id="KW-1185">Reference proteome</keyword>
<dbReference type="OrthoDB" id="117904at2759"/>
<sequence>MSLAAELPGIDQGFGRIDGFLDVVGAVNGTLIEVPRYRDFEGWYCLKKFPAGNVQAIVDHRGYFRSISIQAGSNNDQSL</sequence>
<dbReference type="EMBL" id="NBNE01000398">
    <property type="protein sequence ID" value="OWZ19810.1"/>
    <property type="molecule type" value="Genomic_DNA"/>
</dbReference>
<dbReference type="Proteomes" id="UP000198211">
    <property type="component" value="Unassembled WGS sequence"/>
</dbReference>